<feature type="transmembrane region" description="Helical" evidence="6">
    <location>
        <begin position="53"/>
        <end position="72"/>
    </location>
</feature>
<dbReference type="GO" id="GO:0022857">
    <property type="term" value="F:transmembrane transporter activity"/>
    <property type="evidence" value="ECO:0007669"/>
    <property type="project" value="InterPro"/>
</dbReference>
<dbReference type="PANTHER" id="PTHR43791">
    <property type="entry name" value="PERMEASE-RELATED"/>
    <property type="match status" value="1"/>
</dbReference>
<feature type="transmembrane region" description="Helical" evidence="6">
    <location>
        <begin position="407"/>
        <end position="429"/>
    </location>
</feature>
<dbReference type="InterPro" id="IPR011701">
    <property type="entry name" value="MFS"/>
</dbReference>
<feature type="transmembrane region" description="Helical" evidence="6">
    <location>
        <begin position="373"/>
        <end position="395"/>
    </location>
</feature>
<keyword evidence="4 6" id="KW-1133">Transmembrane helix</keyword>
<dbReference type="SUPFAM" id="SSF103473">
    <property type="entry name" value="MFS general substrate transporter"/>
    <property type="match status" value="1"/>
</dbReference>
<evidence type="ECO:0000256" key="5">
    <source>
        <dbReference type="ARBA" id="ARBA00023136"/>
    </source>
</evidence>
<dbReference type="FunFam" id="1.20.1250.20:FF:000068">
    <property type="entry name" value="MFS general substrate transporter"/>
    <property type="match status" value="1"/>
</dbReference>
<keyword evidence="3 6" id="KW-0812">Transmembrane</keyword>
<feature type="transmembrane region" description="Helical" evidence="6">
    <location>
        <begin position="154"/>
        <end position="171"/>
    </location>
</feature>
<keyword evidence="5 6" id="KW-0472">Membrane</keyword>
<dbReference type="InterPro" id="IPR020846">
    <property type="entry name" value="MFS_dom"/>
</dbReference>
<dbReference type="EMBL" id="MCBS01024430">
    <property type="protein sequence ID" value="RKF73448.1"/>
    <property type="molecule type" value="Genomic_DNA"/>
</dbReference>
<sequence>MTLNFIASRRGLESSDSKYSEKNTDASESTVTETSSLATPFDALATKRLLRKLDLHLIPFLALLYLLCFLDRTNVGNARLVKLEEHLGLKDLDYNLALAVFFPFYIIAEIPSNILMKRLRPSIWLTIIIISWGSIMICMGLVKNLNGLLACRALLGFAEGGLFPGVSYLITMWYRRHECGFRIALFFSAATAAGAFGGLIARGIAEMDGFGNISGWSWIFILEGLLTLLAGGLSHSFIYDYPATAKFLTIDERIEVQRRLTDDDGLSDEFHSKFLYQAFRDKKIWAMMFITIGIFTPMYSISLFLPTIITQFGYSTNKSQLLSVPPYLAACFCTILANYAADKSRQRGIFLLSFEMIAVIGFLMIAISDLPHVQYVGIFFAASGIYPLVPLVTTWNSNNIGGSLKRGVGIAMQVGFGNFGGVIAGFVYLSKDQPRFVPGHLILIALISMSFVITIYMTLYFRHENIRRDAQLASRNISPEDCSDDMKLEERDKGDNALFFRYTI</sequence>
<dbReference type="FunFam" id="1.20.1250.20:FF:000034">
    <property type="entry name" value="MFS general substrate transporter"/>
    <property type="match status" value="1"/>
</dbReference>
<comment type="subcellular location">
    <subcellularLocation>
        <location evidence="1">Membrane</location>
        <topology evidence="1">Multi-pass membrane protein</topology>
    </subcellularLocation>
</comment>
<feature type="transmembrane region" description="Helical" evidence="6">
    <location>
        <begin position="183"/>
        <end position="204"/>
    </location>
</feature>
<dbReference type="Pfam" id="PF07690">
    <property type="entry name" value="MFS_1"/>
    <property type="match status" value="1"/>
</dbReference>
<dbReference type="InterPro" id="IPR036259">
    <property type="entry name" value="MFS_trans_sf"/>
</dbReference>
<feature type="transmembrane region" description="Helical" evidence="6">
    <location>
        <begin position="284"/>
        <end position="309"/>
    </location>
</feature>
<accession>A0A420IFV8</accession>
<keyword evidence="2" id="KW-0813">Transport</keyword>
<name>A0A420IFV8_9PEZI</name>
<feature type="transmembrane region" description="Helical" evidence="6">
    <location>
        <begin position="92"/>
        <end position="110"/>
    </location>
</feature>
<feature type="transmembrane region" description="Helical" evidence="6">
    <location>
        <begin position="122"/>
        <end position="142"/>
    </location>
</feature>
<reference evidence="8 9" key="1">
    <citation type="journal article" date="2018" name="BMC Genomics">
        <title>Comparative genome analyses reveal sequence features reflecting distinct modes of host-adaptation between dicot and monocot powdery mildew.</title>
        <authorList>
            <person name="Wu Y."/>
            <person name="Ma X."/>
            <person name="Pan Z."/>
            <person name="Kale S.D."/>
            <person name="Song Y."/>
            <person name="King H."/>
            <person name="Zhang Q."/>
            <person name="Presley C."/>
            <person name="Deng X."/>
            <person name="Wei C.I."/>
            <person name="Xiao S."/>
        </authorList>
    </citation>
    <scope>NUCLEOTIDE SEQUENCE [LARGE SCALE GENOMIC DNA]</scope>
    <source>
        <strain evidence="8">UMSG1</strain>
    </source>
</reference>
<evidence type="ECO:0000256" key="6">
    <source>
        <dbReference type="SAM" id="Phobius"/>
    </source>
</evidence>
<organism evidence="8 9">
    <name type="scientific">Golovinomyces cichoracearum</name>
    <dbReference type="NCBI Taxonomy" id="62708"/>
    <lineage>
        <taxon>Eukaryota</taxon>
        <taxon>Fungi</taxon>
        <taxon>Dikarya</taxon>
        <taxon>Ascomycota</taxon>
        <taxon>Pezizomycotina</taxon>
        <taxon>Leotiomycetes</taxon>
        <taxon>Erysiphales</taxon>
        <taxon>Erysiphaceae</taxon>
        <taxon>Golovinomyces</taxon>
    </lineage>
</organism>
<feature type="transmembrane region" description="Helical" evidence="6">
    <location>
        <begin position="216"/>
        <end position="238"/>
    </location>
</feature>
<dbReference type="Gene3D" id="1.20.1250.20">
    <property type="entry name" value="MFS general substrate transporter like domains"/>
    <property type="match status" value="2"/>
</dbReference>
<evidence type="ECO:0000259" key="7">
    <source>
        <dbReference type="PROSITE" id="PS50850"/>
    </source>
</evidence>
<feature type="transmembrane region" description="Helical" evidence="6">
    <location>
        <begin position="348"/>
        <end position="367"/>
    </location>
</feature>
<evidence type="ECO:0000256" key="3">
    <source>
        <dbReference type="ARBA" id="ARBA00022692"/>
    </source>
</evidence>
<dbReference type="AlphaFoldDB" id="A0A420IFV8"/>
<evidence type="ECO:0000256" key="4">
    <source>
        <dbReference type="ARBA" id="ARBA00022989"/>
    </source>
</evidence>
<comment type="caution">
    <text evidence="8">The sequence shown here is derived from an EMBL/GenBank/DDBJ whole genome shotgun (WGS) entry which is preliminary data.</text>
</comment>
<protein>
    <submittedName>
        <fullName evidence="8">Putative transporter</fullName>
    </submittedName>
</protein>
<evidence type="ECO:0000313" key="9">
    <source>
        <dbReference type="Proteomes" id="UP000285326"/>
    </source>
</evidence>
<evidence type="ECO:0000256" key="2">
    <source>
        <dbReference type="ARBA" id="ARBA00022448"/>
    </source>
</evidence>
<dbReference type="PROSITE" id="PS50850">
    <property type="entry name" value="MFS"/>
    <property type="match status" value="1"/>
</dbReference>
<feature type="transmembrane region" description="Helical" evidence="6">
    <location>
        <begin position="441"/>
        <end position="461"/>
    </location>
</feature>
<feature type="domain" description="Major facilitator superfamily (MFS) profile" evidence="7">
    <location>
        <begin position="57"/>
        <end position="466"/>
    </location>
</feature>
<evidence type="ECO:0000256" key="1">
    <source>
        <dbReference type="ARBA" id="ARBA00004141"/>
    </source>
</evidence>
<gene>
    <name evidence="8" type="ORF">GcM1_244114</name>
</gene>
<dbReference type="PANTHER" id="PTHR43791:SF57">
    <property type="entry name" value="MAJOR FACILITATOR SUPERFAMILY (MFS) PROFILE DOMAIN-CONTAINING PROTEIN"/>
    <property type="match status" value="1"/>
</dbReference>
<evidence type="ECO:0000313" key="8">
    <source>
        <dbReference type="EMBL" id="RKF73448.1"/>
    </source>
</evidence>
<dbReference type="Proteomes" id="UP000285326">
    <property type="component" value="Unassembled WGS sequence"/>
</dbReference>
<dbReference type="GO" id="GO:0016020">
    <property type="term" value="C:membrane"/>
    <property type="evidence" value="ECO:0007669"/>
    <property type="project" value="UniProtKB-SubCell"/>
</dbReference>
<proteinExistence type="predicted"/>
<feature type="transmembrane region" description="Helical" evidence="6">
    <location>
        <begin position="321"/>
        <end position="341"/>
    </location>
</feature>